<keyword evidence="8" id="KW-1133">Transmembrane helix</keyword>
<keyword evidence="4" id="KW-1003">Cell membrane</keyword>
<proteinExistence type="inferred from homology"/>
<sequence length="451" mass="49267">MASTLYLQMPARAAVVGNAAVSKMGAGTALGADQQWREFLFPYCVASAEKNILQQGKLSLAALSPLAQSVAQIFVLVSASDVTMLKVKVPPMPFAKLKLALPNLLEEQLLADPADLLFIAAPPVDGMCVVAVASRSWMELLSRLCESFAVRKIAAYSIASGLPLNAKELGDSDTAIKTSVLIESLPEIHGGFDLSVCARDQLAAGLYLDASPSASNPTAFNELIWNALQLLAPRGDLDVYVDPSLMPVLKNNASLAQERTVHFFSNDWKCKLASISSHSLDLFSSLQLEGKKTFDWMRWRWSIMLAACALLLSVLGLNWEWWTLQRESDLIRASVLATYKTSFPNETVIRDPLAQMQQKINAAKKMTGQSSNDDFLVLSGLFAQVWEQTLGVLPVASVSSMEYRERSLYVTPKNMGDVPIDRLRAGLKERSLSLDIKEGILKISVDTGVAR</sequence>
<evidence type="ECO:0000256" key="2">
    <source>
        <dbReference type="ARBA" id="ARBA00005318"/>
    </source>
</evidence>
<protein>
    <submittedName>
        <fullName evidence="12">Type II secretion system protein GspL</fullName>
    </submittedName>
</protein>
<dbReference type="InterPro" id="IPR043129">
    <property type="entry name" value="ATPase_NBD"/>
</dbReference>
<evidence type="ECO:0000256" key="3">
    <source>
        <dbReference type="ARBA" id="ARBA00022448"/>
    </source>
</evidence>
<evidence type="ECO:0000313" key="13">
    <source>
        <dbReference type="Proteomes" id="UP001589844"/>
    </source>
</evidence>
<keyword evidence="9" id="KW-0472">Membrane</keyword>
<evidence type="ECO:0000256" key="4">
    <source>
        <dbReference type="ARBA" id="ARBA00022475"/>
    </source>
</evidence>
<organism evidence="12 13">
    <name type="scientific">Undibacterium danionis</name>
    <dbReference type="NCBI Taxonomy" id="1812100"/>
    <lineage>
        <taxon>Bacteria</taxon>
        <taxon>Pseudomonadati</taxon>
        <taxon>Pseudomonadota</taxon>
        <taxon>Betaproteobacteria</taxon>
        <taxon>Burkholderiales</taxon>
        <taxon>Oxalobacteraceae</taxon>
        <taxon>Undibacterium</taxon>
    </lineage>
</organism>
<evidence type="ECO:0000256" key="5">
    <source>
        <dbReference type="ARBA" id="ARBA00022519"/>
    </source>
</evidence>
<evidence type="ECO:0000313" key="12">
    <source>
        <dbReference type="EMBL" id="MFC0350776.1"/>
    </source>
</evidence>
<accession>A0ABV6IG22</accession>
<keyword evidence="13" id="KW-1185">Reference proteome</keyword>
<feature type="domain" description="GspL cytoplasmic actin-ATPase-like" evidence="10">
    <location>
        <begin position="45"/>
        <end position="144"/>
    </location>
</feature>
<keyword evidence="3" id="KW-0813">Transport</keyword>
<dbReference type="RefSeq" id="WP_390213298.1">
    <property type="nucleotide sequence ID" value="NZ_JBHLXJ010000014.1"/>
</dbReference>
<evidence type="ECO:0000256" key="9">
    <source>
        <dbReference type="ARBA" id="ARBA00023136"/>
    </source>
</evidence>
<dbReference type="Gene3D" id="3.30.420.380">
    <property type="match status" value="1"/>
</dbReference>
<keyword evidence="7" id="KW-0653">Protein transport</keyword>
<evidence type="ECO:0000259" key="11">
    <source>
        <dbReference type="Pfam" id="PF12693"/>
    </source>
</evidence>
<evidence type="ECO:0000256" key="7">
    <source>
        <dbReference type="ARBA" id="ARBA00022927"/>
    </source>
</evidence>
<comment type="subcellular location">
    <subcellularLocation>
        <location evidence="1">Cell inner membrane</location>
        <topology evidence="1">Single-pass membrane protein</topology>
    </subcellularLocation>
</comment>
<dbReference type="InterPro" id="IPR024230">
    <property type="entry name" value="GspL_cyto_dom"/>
</dbReference>
<comment type="caution">
    <text evidence="12">The sequence shown here is derived from an EMBL/GenBank/DDBJ whole genome shotgun (WGS) entry which is preliminary data.</text>
</comment>
<name>A0ABV6IG22_9BURK</name>
<dbReference type="EMBL" id="JBHLXJ010000014">
    <property type="protein sequence ID" value="MFC0350776.1"/>
    <property type="molecule type" value="Genomic_DNA"/>
</dbReference>
<evidence type="ECO:0000256" key="8">
    <source>
        <dbReference type="ARBA" id="ARBA00022989"/>
    </source>
</evidence>
<dbReference type="PIRSF" id="PIRSF015761">
    <property type="entry name" value="Protein_L"/>
    <property type="match status" value="1"/>
</dbReference>
<keyword evidence="5" id="KW-0997">Cell inner membrane</keyword>
<dbReference type="Pfam" id="PF05134">
    <property type="entry name" value="T2SSL"/>
    <property type="match status" value="1"/>
</dbReference>
<gene>
    <name evidence="12" type="primary">gspL</name>
    <name evidence="12" type="ORF">ACFFJH_13210</name>
</gene>
<dbReference type="Pfam" id="PF12693">
    <property type="entry name" value="GspL_C"/>
    <property type="match status" value="1"/>
</dbReference>
<evidence type="ECO:0000256" key="6">
    <source>
        <dbReference type="ARBA" id="ARBA00022692"/>
    </source>
</evidence>
<dbReference type="Proteomes" id="UP001589844">
    <property type="component" value="Unassembled WGS sequence"/>
</dbReference>
<evidence type="ECO:0000256" key="1">
    <source>
        <dbReference type="ARBA" id="ARBA00004377"/>
    </source>
</evidence>
<reference evidence="12 13" key="1">
    <citation type="submission" date="2024-09" db="EMBL/GenBank/DDBJ databases">
        <authorList>
            <person name="Sun Q."/>
            <person name="Mori K."/>
        </authorList>
    </citation>
    <scope>NUCLEOTIDE SEQUENCE [LARGE SCALE GENOMIC DNA]</scope>
    <source>
        <strain evidence="12 13">CCM 8677</strain>
    </source>
</reference>
<dbReference type="NCBIfam" id="TIGR01709">
    <property type="entry name" value="typeII_sec_gspL"/>
    <property type="match status" value="1"/>
</dbReference>
<evidence type="ECO:0000259" key="10">
    <source>
        <dbReference type="Pfam" id="PF05134"/>
    </source>
</evidence>
<dbReference type="SUPFAM" id="SSF53067">
    <property type="entry name" value="Actin-like ATPase domain"/>
    <property type="match status" value="1"/>
</dbReference>
<comment type="similarity">
    <text evidence="2">Belongs to the GSP L family.</text>
</comment>
<keyword evidence="6" id="KW-0812">Transmembrane</keyword>
<dbReference type="InterPro" id="IPR025691">
    <property type="entry name" value="GspL_pp_dom"/>
</dbReference>
<feature type="domain" description="GspL periplasmic" evidence="11">
    <location>
        <begin position="296"/>
        <end position="429"/>
    </location>
</feature>
<dbReference type="InterPro" id="IPR007812">
    <property type="entry name" value="T2SS_protein-GspL"/>
</dbReference>